<evidence type="ECO:0000256" key="7">
    <source>
        <dbReference type="SAM" id="MobiDB-lite"/>
    </source>
</evidence>
<evidence type="ECO:0008006" key="11">
    <source>
        <dbReference type="Google" id="ProtNLM"/>
    </source>
</evidence>
<name>A0A2G5UPE1_9PELO</name>
<sequence length="540" mass="60969">MVLKKAPCLFGSAILLGLLLAVAGILLLIGVPIDGIVNRQVVGQDFLGYTRDENGTEHVNKMTESWLKPPYKMQLNIWMYNVTNVNGILKRHEKPNLNEIGPFVFDEIQEKIYHKWSANDTRVLYKNKKLYFFNRNLSCSNCDLSQKITIPNVVFQKLVDAADTTIFGIRIKFAIENVLKFVSEAPYITVKVSDALFDGYEDPIVDLVCKNKILSFLCETNTLQKRIGFFYGQNGTTDGIYEVDTGRPSPMNIGHLYTWNNLTIMPEGTWDTVAARMINGTDGQLFSPMLRRENRLSIFVPQICRSIQMEYQKDVAVSGVPSWRFVPPLDLYDPKRPENRGFCNKNGVPRYFENTTVQIENCLPAGLIDLSRCQAGSPRVYLSNPHFYNSPMELWHAVTGLSVPSANNDLTTVDLEPTAGVPTQAKRIMQINVGMVKGSLSITENTTNVIVPVLWMNETADFDQGTRDQLIQIFNAKHYSFIGGVVSLSLGLIAWMAVFVVVFVYSRQTEEEEYSRLVLDEDEVETTDAPPQEQENQNLA</sequence>
<evidence type="ECO:0000313" key="9">
    <source>
        <dbReference type="EMBL" id="PIC41432.1"/>
    </source>
</evidence>
<evidence type="ECO:0000256" key="5">
    <source>
        <dbReference type="ARBA" id="ARBA00023136"/>
    </source>
</evidence>
<dbReference type="GO" id="GO:0005044">
    <property type="term" value="F:scavenger receptor activity"/>
    <property type="evidence" value="ECO:0007669"/>
    <property type="project" value="TreeGrafter"/>
</dbReference>
<evidence type="ECO:0000256" key="3">
    <source>
        <dbReference type="ARBA" id="ARBA00022692"/>
    </source>
</evidence>
<reference evidence="10" key="1">
    <citation type="submission" date="2017-10" db="EMBL/GenBank/DDBJ databases">
        <title>Rapid genome shrinkage in a self-fertile nematode reveals novel sperm competition proteins.</title>
        <authorList>
            <person name="Yin D."/>
            <person name="Schwarz E.M."/>
            <person name="Thomas C.G."/>
            <person name="Felde R.L."/>
            <person name="Korf I.F."/>
            <person name="Cutter A.D."/>
            <person name="Schartner C.M."/>
            <person name="Ralston E.J."/>
            <person name="Meyer B.J."/>
            <person name="Haag E.S."/>
        </authorList>
    </citation>
    <scope>NUCLEOTIDE SEQUENCE [LARGE SCALE GENOMIC DNA]</scope>
    <source>
        <strain evidence="10">JU1422</strain>
    </source>
</reference>
<evidence type="ECO:0000313" key="10">
    <source>
        <dbReference type="Proteomes" id="UP000230233"/>
    </source>
</evidence>
<dbReference type="EMBL" id="PDUG01000003">
    <property type="protein sequence ID" value="PIC41432.1"/>
    <property type="molecule type" value="Genomic_DNA"/>
</dbReference>
<dbReference type="Proteomes" id="UP000230233">
    <property type="component" value="Chromosome III"/>
</dbReference>
<protein>
    <recommendedName>
        <fullName evidence="11">CD36 family protein</fullName>
    </recommendedName>
</protein>
<keyword evidence="3 8" id="KW-0812">Transmembrane</keyword>
<dbReference type="PANTHER" id="PTHR11923:SF51">
    <property type="entry name" value="LYSOSOME MEMBRANE PROTEIN 2"/>
    <property type="match status" value="1"/>
</dbReference>
<evidence type="ECO:0000256" key="2">
    <source>
        <dbReference type="ARBA" id="ARBA00010532"/>
    </source>
</evidence>
<dbReference type="OrthoDB" id="18585at2759"/>
<keyword evidence="4 8" id="KW-1133">Transmembrane helix</keyword>
<feature type="transmembrane region" description="Helical" evidence="8">
    <location>
        <begin position="479"/>
        <end position="506"/>
    </location>
</feature>
<comment type="subcellular location">
    <subcellularLocation>
        <location evidence="1">Membrane</location>
    </subcellularLocation>
</comment>
<proteinExistence type="inferred from homology"/>
<evidence type="ECO:0000256" key="8">
    <source>
        <dbReference type="SAM" id="Phobius"/>
    </source>
</evidence>
<comment type="caution">
    <text evidence="9">The sequence shown here is derived from an EMBL/GenBank/DDBJ whole genome shotgun (WGS) entry which is preliminary data.</text>
</comment>
<evidence type="ECO:0000256" key="6">
    <source>
        <dbReference type="ARBA" id="ARBA00023180"/>
    </source>
</evidence>
<dbReference type="PRINTS" id="PR01609">
    <property type="entry name" value="CD36FAMILY"/>
</dbReference>
<feature type="region of interest" description="Disordered" evidence="7">
    <location>
        <begin position="517"/>
        <end position="540"/>
    </location>
</feature>
<dbReference type="STRING" id="1611254.A0A2G5UPE1"/>
<dbReference type="GO" id="GO:0005737">
    <property type="term" value="C:cytoplasm"/>
    <property type="evidence" value="ECO:0007669"/>
    <property type="project" value="TreeGrafter"/>
</dbReference>
<keyword evidence="5 8" id="KW-0472">Membrane</keyword>
<evidence type="ECO:0000256" key="1">
    <source>
        <dbReference type="ARBA" id="ARBA00004370"/>
    </source>
</evidence>
<keyword evidence="6" id="KW-0325">Glycoprotein</keyword>
<evidence type="ECO:0000256" key="4">
    <source>
        <dbReference type="ARBA" id="ARBA00022989"/>
    </source>
</evidence>
<gene>
    <name evidence="9" type="primary">Cni-scav-3</name>
    <name evidence="9" type="synonym">Cnig_chr_III.g8849</name>
    <name evidence="9" type="ORF">B9Z55_008849</name>
</gene>
<dbReference type="PANTHER" id="PTHR11923">
    <property type="entry name" value="SCAVENGER RECEPTOR CLASS B TYPE-1 SR-B1"/>
    <property type="match status" value="1"/>
</dbReference>
<dbReference type="GO" id="GO:0016020">
    <property type="term" value="C:membrane"/>
    <property type="evidence" value="ECO:0007669"/>
    <property type="project" value="UniProtKB-SubCell"/>
</dbReference>
<accession>A0A2G5UPE1</accession>
<keyword evidence="10" id="KW-1185">Reference proteome</keyword>
<organism evidence="9 10">
    <name type="scientific">Caenorhabditis nigoni</name>
    <dbReference type="NCBI Taxonomy" id="1611254"/>
    <lineage>
        <taxon>Eukaryota</taxon>
        <taxon>Metazoa</taxon>
        <taxon>Ecdysozoa</taxon>
        <taxon>Nematoda</taxon>
        <taxon>Chromadorea</taxon>
        <taxon>Rhabditida</taxon>
        <taxon>Rhabditina</taxon>
        <taxon>Rhabditomorpha</taxon>
        <taxon>Rhabditoidea</taxon>
        <taxon>Rhabditidae</taxon>
        <taxon>Peloderinae</taxon>
        <taxon>Caenorhabditis</taxon>
    </lineage>
</organism>
<comment type="similarity">
    <text evidence="2">Belongs to the CD36 family.</text>
</comment>
<dbReference type="AlphaFoldDB" id="A0A2G5UPE1"/>
<dbReference type="Pfam" id="PF01130">
    <property type="entry name" value="CD36"/>
    <property type="match status" value="1"/>
</dbReference>
<dbReference type="InterPro" id="IPR002159">
    <property type="entry name" value="CD36_fam"/>
</dbReference>